<protein>
    <submittedName>
        <fullName evidence="1">Uncharacterized protein</fullName>
    </submittedName>
</protein>
<comment type="caution">
    <text evidence="1">The sequence shown here is derived from an EMBL/GenBank/DDBJ whole genome shotgun (WGS) entry which is preliminary data.</text>
</comment>
<dbReference type="AlphaFoldDB" id="A0AA88VJY0"/>
<name>A0AA88VJY0_9ASTE</name>
<proteinExistence type="predicted"/>
<dbReference type="Proteomes" id="UP001188597">
    <property type="component" value="Unassembled WGS sequence"/>
</dbReference>
<gene>
    <name evidence="1" type="ORF">RJ639_013398</name>
</gene>
<evidence type="ECO:0000313" key="2">
    <source>
        <dbReference type="Proteomes" id="UP001188597"/>
    </source>
</evidence>
<reference evidence="1" key="1">
    <citation type="submission" date="2022-12" db="EMBL/GenBank/DDBJ databases">
        <title>Draft genome assemblies for two species of Escallonia (Escalloniales).</title>
        <authorList>
            <person name="Chanderbali A."/>
            <person name="Dervinis C."/>
            <person name="Anghel I."/>
            <person name="Soltis D."/>
            <person name="Soltis P."/>
            <person name="Zapata F."/>
        </authorList>
    </citation>
    <scope>NUCLEOTIDE SEQUENCE</scope>
    <source>
        <strain evidence="1">UCBG64.0493</strain>
        <tissue evidence="1">Leaf</tissue>
    </source>
</reference>
<dbReference type="EMBL" id="JAVXUP010001742">
    <property type="protein sequence ID" value="KAK3008553.1"/>
    <property type="molecule type" value="Genomic_DNA"/>
</dbReference>
<accession>A0AA88VJY0</accession>
<sequence>MEGREEMKVVAEWRPEVRSVVLVVVVGEVSEAEKKKNRAMVTSKMMVAWVLDFDKEEERFLWEAVRLFKRFLKESIGGEWWLSNNIPINYPFGVDDGYGAP</sequence>
<evidence type="ECO:0000313" key="1">
    <source>
        <dbReference type="EMBL" id="KAK3008553.1"/>
    </source>
</evidence>
<keyword evidence="2" id="KW-1185">Reference proteome</keyword>
<organism evidence="1 2">
    <name type="scientific">Escallonia herrerae</name>
    <dbReference type="NCBI Taxonomy" id="1293975"/>
    <lineage>
        <taxon>Eukaryota</taxon>
        <taxon>Viridiplantae</taxon>
        <taxon>Streptophyta</taxon>
        <taxon>Embryophyta</taxon>
        <taxon>Tracheophyta</taxon>
        <taxon>Spermatophyta</taxon>
        <taxon>Magnoliopsida</taxon>
        <taxon>eudicotyledons</taxon>
        <taxon>Gunneridae</taxon>
        <taxon>Pentapetalae</taxon>
        <taxon>asterids</taxon>
        <taxon>campanulids</taxon>
        <taxon>Escalloniales</taxon>
        <taxon>Escalloniaceae</taxon>
        <taxon>Escallonia</taxon>
    </lineage>
</organism>